<name>A0A1M7R944_9ACTN</name>
<proteinExistence type="predicted"/>
<dbReference type="EMBL" id="FRCS01000008">
    <property type="protein sequence ID" value="SHN42692.1"/>
    <property type="molecule type" value="Genomic_DNA"/>
</dbReference>
<dbReference type="Proteomes" id="UP000184440">
    <property type="component" value="Unassembled WGS sequence"/>
</dbReference>
<dbReference type="InterPro" id="IPR036513">
    <property type="entry name" value="STAS_dom_sf"/>
</dbReference>
<dbReference type="InterPro" id="IPR002645">
    <property type="entry name" value="STAS_dom"/>
</dbReference>
<keyword evidence="3" id="KW-1185">Reference proteome</keyword>
<dbReference type="AlphaFoldDB" id="A0A1M7R944"/>
<dbReference type="RefSeq" id="WP_073260526.1">
    <property type="nucleotide sequence ID" value="NZ_FRCS01000008.1"/>
</dbReference>
<dbReference type="InterPro" id="IPR058548">
    <property type="entry name" value="MlaB-like_STAS"/>
</dbReference>
<dbReference type="PANTHER" id="PTHR33495:SF2">
    <property type="entry name" value="ANTI-SIGMA FACTOR ANTAGONIST TM_1081-RELATED"/>
    <property type="match status" value="1"/>
</dbReference>
<dbReference type="GO" id="GO:0043856">
    <property type="term" value="F:anti-sigma factor antagonist activity"/>
    <property type="evidence" value="ECO:0007669"/>
    <property type="project" value="TreeGrafter"/>
</dbReference>
<sequence length="126" mass="13270">MENRSTHNGWPGSPSRVTCSTAPGLVTITLSGEIDLLAADALEAALATAADAQPSDVVVDLTGVTFIGSQALSFLVRLHHLTAEEGRLTTLQRVPPLVRKAMVTVGLDLLFALDGPAAERSESEHR</sequence>
<dbReference type="PROSITE" id="PS50801">
    <property type="entry name" value="STAS"/>
    <property type="match status" value="1"/>
</dbReference>
<dbReference type="CDD" id="cd07043">
    <property type="entry name" value="STAS_anti-anti-sigma_factors"/>
    <property type="match status" value="1"/>
</dbReference>
<protein>
    <submittedName>
        <fullName evidence="2">Anti-sigma B factor antagonist</fullName>
    </submittedName>
</protein>
<accession>A0A1M7R944</accession>
<dbReference type="STRING" id="134849.SAMN05443668_108300"/>
<reference evidence="2 3" key="1">
    <citation type="submission" date="2016-11" db="EMBL/GenBank/DDBJ databases">
        <authorList>
            <person name="Jaros S."/>
            <person name="Januszkiewicz K."/>
            <person name="Wedrychowicz H."/>
        </authorList>
    </citation>
    <scope>NUCLEOTIDE SEQUENCE [LARGE SCALE GENOMIC DNA]</scope>
    <source>
        <strain evidence="2 3">DSM 46144</strain>
    </source>
</reference>
<evidence type="ECO:0000313" key="3">
    <source>
        <dbReference type="Proteomes" id="UP000184440"/>
    </source>
</evidence>
<dbReference type="Gene3D" id="3.30.750.24">
    <property type="entry name" value="STAS domain"/>
    <property type="match status" value="1"/>
</dbReference>
<organism evidence="2 3">
    <name type="scientific">Cryptosporangium aurantiacum</name>
    <dbReference type="NCBI Taxonomy" id="134849"/>
    <lineage>
        <taxon>Bacteria</taxon>
        <taxon>Bacillati</taxon>
        <taxon>Actinomycetota</taxon>
        <taxon>Actinomycetes</taxon>
        <taxon>Cryptosporangiales</taxon>
        <taxon>Cryptosporangiaceae</taxon>
        <taxon>Cryptosporangium</taxon>
    </lineage>
</organism>
<gene>
    <name evidence="2" type="ORF">SAMN05443668_108300</name>
</gene>
<evidence type="ECO:0000259" key="1">
    <source>
        <dbReference type="PROSITE" id="PS50801"/>
    </source>
</evidence>
<dbReference type="SUPFAM" id="SSF52091">
    <property type="entry name" value="SpoIIaa-like"/>
    <property type="match status" value="1"/>
</dbReference>
<dbReference type="Pfam" id="PF13466">
    <property type="entry name" value="STAS_2"/>
    <property type="match status" value="1"/>
</dbReference>
<dbReference type="PANTHER" id="PTHR33495">
    <property type="entry name" value="ANTI-SIGMA FACTOR ANTAGONIST TM_1081-RELATED-RELATED"/>
    <property type="match status" value="1"/>
</dbReference>
<evidence type="ECO:0000313" key="2">
    <source>
        <dbReference type="EMBL" id="SHN42692.1"/>
    </source>
</evidence>
<feature type="domain" description="STAS" evidence="1">
    <location>
        <begin position="15"/>
        <end position="107"/>
    </location>
</feature>